<dbReference type="InterPro" id="IPR038454">
    <property type="entry name" value="DnaA_N_sf"/>
</dbReference>
<gene>
    <name evidence="5" type="ORF">UFOVP1023_7</name>
    <name evidence="6" type="ORF">UFOVP1383_11</name>
    <name evidence="7" type="ORF">UFOVP1477_37</name>
    <name evidence="3" type="ORF">UFOVP848_30</name>
    <name evidence="4" type="ORF">UFOVP945_35</name>
</gene>
<feature type="region of interest" description="Disordered" evidence="1">
    <location>
        <begin position="98"/>
        <end position="150"/>
    </location>
</feature>
<evidence type="ECO:0000259" key="2">
    <source>
        <dbReference type="Pfam" id="PF11638"/>
    </source>
</evidence>
<evidence type="ECO:0000256" key="1">
    <source>
        <dbReference type="SAM" id="MobiDB-lite"/>
    </source>
</evidence>
<evidence type="ECO:0000313" key="3">
    <source>
        <dbReference type="EMBL" id="CAB4166872.1"/>
    </source>
</evidence>
<dbReference type="InterPro" id="IPR024633">
    <property type="entry name" value="DnaA_N_dom"/>
</dbReference>
<protein>
    <submittedName>
        <fullName evidence="7">DnaA N-terminal domain containing protein</fullName>
    </submittedName>
</protein>
<feature type="domain" description="DnaA N-terminal" evidence="2">
    <location>
        <begin position="256"/>
        <end position="316"/>
    </location>
</feature>
<proteinExistence type="predicted"/>
<feature type="compositionally biased region" description="Polar residues" evidence="1">
    <location>
        <begin position="108"/>
        <end position="137"/>
    </location>
</feature>
<dbReference type="EMBL" id="LR796982">
    <property type="protein sequence ID" value="CAB4179597.1"/>
    <property type="molecule type" value="Genomic_DNA"/>
</dbReference>
<dbReference type="EMBL" id="LR796892">
    <property type="protein sequence ID" value="CAB4173304.1"/>
    <property type="molecule type" value="Genomic_DNA"/>
</dbReference>
<organism evidence="7">
    <name type="scientific">uncultured Caudovirales phage</name>
    <dbReference type="NCBI Taxonomy" id="2100421"/>
    <lineage>
        <taxon>Viruses</taxon>
        <taxon>Duplodnaviria</taxon>
        <taxon>Heunggongvirae</taxon>
        <taxon>Uroviricota</taxon>
        <taxon>Caudoviricetes</taxon>
        <taxon>Peduoviridae</taxon>
        <taxon>Maltschvirus</taxon>
        <taxon>Maltschvirus maltsch</taxon>
    </lineage>
</organism>
<evidence type="ECO:0000313" key="5">
    <source>
        <dbReference type="EMBL" id="CAB4179597.1"/>
    </source>
</evidence>
<reference evidence="7" key="1">
    <citation type="submission" date="2020-05" db="EMBL/GenBank/DDBJ databases">
        <authorList>
            <person name="Chiriac C."/>
            <person name="Salcher M."/>
            <person name="Ghai R."/>
            <person name="Kavagutti S V."/>
        </authorList>
    </citation>
    <scope>NUCLEOTIDE SEQUENCE</scope>
</reference>
<dbReference type="EMBL" id="LR797436">
    <property type="protein sequence ID" value="CAB4215989.1"/>
    <property type="molecule type" value="Genomic_DNA"/>
</dbReference>
<name>A0A6J5SN45_9CAUD</name>
<dbReference type="EMBL" id="LR796797">
    <property type="protein sequence ID" value="CAB4166872.1"/>
    <property type="molecule type" value="Genomic_DNA"/>
</dbReference>
<accession>A0A6J5SN45</accession>
<dbReference type="Gene3D" id="3.30.300.180">
    <property type="match status" value="1"/>
</dbReference>
<evidence type="ECO:0000313" key="6">
    <source>
        <dbReference type="EMBL" id="CAB4203863.1"/>
    </source>
</evidence>
<dbReference type="EMBL" id="LR797339">
    <property type="protein sequence ID" value="CAB4203863.1"/>
    <property type="molecule type" value="Genomic_DNA"/>
</dbReference>
<sequence length="340" mass="37545">MPWLKIDENMTEHPKVIGLSNGAFRAHFEALCYAARMLTDGSIATNVARARGWSRSASALVEAELWEVAEGGWRIHDYLDFNPSKGDVEAGREAARERMKKVRGGANEQRSSTEVRANNGRSSDNPIRSDPTPTRTVPTPEIEPEEAREDSAAPAWVGFYQRACKLRGLISLSPLDEALIKEWVEAGVDVETWEAVEAELATWETPPDHPWGAFKSAMGQRVARRRMGAERPRVAPKAVAETSLPMIDAADADDERAWERVRALIGPSVTRGQFDTWIDPLRIGRDGEGLVIAAPSEFHVEWVTKRKRDQLRAAFAEVGWSCEPRVVACVVPALVGAVAS</sequence>
<evidence type="ECO:0000313" key="7">
    <source>
        <dbReference type="EMBL" id="CAB4215989.1"/>
    </source>
</evidence>
<dbReference type="Pfam" id="PF11638">
    <property type="entry name" value="DnaA_N"/>
    <property type="match status" value="1"/>
</dbReference>
<evidence type="ECO:0000313" key="4">
    <source>
        <dbReference type="EMBL" id="CAB4173304.1"/>
    </source>
</evidence>